<dbReference type="InterPro" id="IPR001242">
    <property type="entry name" value="Condensation_dom"/>
</dbReference>
<evidence type="ECO:0000259" key="4">
    <source>
        <dbReference type="PROSITE" id="PS50075"/>
    </source>
</evidence>
<dbReference type="Proteomes" id="UP000188243">
    <property type="component" value="Chromosome"/>
</dbReference>
<dbReference type="Gene3D" id="3.30.300.30">
    <property type="match status" value="3"/>
</dbReference>
<dbReference type="CDD" id="cd19531">
    <property type="entry name" value="LCL_NRPS-like"/>
    <property type="match status" value="1"/>
</dbReference>
<dbReference type="NCBIfam" id="NF003417">
    <property type="entry name" value="PRK04813.1"/>
    <property type="match status" value="3"/>
</dbReference>
<dbReference type="Gene3D" id="1.10.1200.10">
    <property type="entry name" value="ACP-like"/>
    <property type="match status" value="3"/>
</dbReference>
<keyword evidence="3" id="KW-0597">Phosphoprotein</keyword>
<dbReference type="SUPFAM" id="SSF47336">
    <property type="entry name" value="ACP-like"/>
    <property type="match status" value="3"/>
</dbReference>
<sequence length="3346" mass="372280">MKAEQIINQLQDKLILVSATNGSLVVEAENGAVTTEIAQLIRDNKEQLLAYLSDNKDQPQRQAVSPRVANYQNIAPLSFSQRRLWFIDQLRKGSAEYNMPAILDVTGPLDLNLVECVCHEIIRRHEILRTVIIEGELEPQQYIKDDFNFNLRRLDLSSANNVIMQNRLDALIDEELSTPFNLSEDLMIRVSYVLLEQSNIGLQRGVLLFNMHHIASDGWSIELLSQEFMLLYQAFNEQSPSPLVDLSLQYADYAVWQKEWLQESLLEEQINYWQQQLTGAPVVHSLPLREPRPSEKQSIGDFVSCRLPSKLSERITSTAQQNKLSPFMFLHAVFAWVFSQHSNSNDIVIGTPVANRLQPELEPLIGFFVNNLVLRTNTKHRTLGDYLTHIRTVHSDAQANQDVPFEQLVECLNVERNLSHDPLFQIMLSMNSDFGVAEQQGLKLAGLSFKKYDREMIALKFDLDIDITYIDSEIELRWTYDTSIFDGEYIETLNRHFYNAVLEFVRYASVPETKLKQLKFMAEEDKLALLSRLCGPVKLLSDQSLIHNVLEKQSVKYSTNIALVDDTSSMSYRALNERANQLAHYLRVQHHVGPDTLVGLCVERSLEMMVGVLAILKAGGAYVPLDPAYPKERLAFMIEDTGLSVVLTQQKVRDLLDEFNVAAVTICVPEHFNDYAVTAPEITELTAEHLAYVMYTSGSTGTPKGVMITHGNLVNFSANCELRYDITEADNILQFSTMNFDIFVEEWLASLTRGASLILRDDAVSLSRDAFIDFCHKHAISVVSLPTAFWHQLALDQEELTALPLRLVIVGGEALDKKSVASLKPGFQLINTYGPTETTVTASGYAINDGYHETHAVPIGRANVNTACLVLSEQLTLCPPGVIGELYISGQCLAKGYLNQPALTAEYFIDNPYYDATNPALSKRLYKTGDMARLSAKGELAFMGRSDDQVKIRGFRVELGEIENKLMAEPTVVSAVVLAEHSNEGGQSLRAYIKFVMDKTDSQADELIQSLQQTLSTSLPNYMVPTAFTSVVQWPMTVNGKLDKRALLALPSRVLQQEYLAPQTYEEKLLVEICSELLALPLSKISITANFFALGGHSLLIMQLVSQLRNQGLQADVQALFKARTLQDMARQMTLFSNETRITIPANGIPIDCNSITSEMVTLATVSEQEITQIAKVTPGGMGNIQDIYPLAPLQEGVLFIHTMSEQQDPYVTSTTFEFDDGASLARFLGALQQLIARHDVLRTAILWRDRTTALQVVQREAKLAVTELSFNASEDVHDAFLAHVANADYWIELETAPLLQLSVCEDKARGKHYALLCEHHLISDHVSLEILVAELTTLLQDPEAKLAAPVPYREFVGRTLQHTAALNTKAFFSQQLGDVNTPTLPYGLTEVLNDGTGIESIKLTLAPTQAMQLRRLMRAHHSSPAAMFHLIWAKVLSVCSGQSSVVFGTVLSGRMNGMPGIESMMGMLINTLPLKVELDNHSASTLLRQINDDLQALVPYEQVSLAEAQRYSAVEGQLPLFSAMLNYRHSVQEETLEVDAGFKVIESQERTNYPFNLSVDDLGEGFALELQIDERAPAQRIAHYLEVTLNDVLSLLENDSVQSVHSLCVLPEQERKQQLDSWNDTRVEYPKELCIHELFEAQAAANPTDTALHFGEQTLSYGELNAKANQLAHYLRDNHHVGPESLVGLCVERSLEMVIGIWGILKAGGAYVPLDPALPSARLQYLVNDANTHVVLSVKAVTEYVELSSATVVLLDQLGSVSEHQFSTYSETNIIPGEIGLNAHNLAYMIYTSGSTGNPKGVLIEHQALHNRIDWMDREYGCDSSDKILQKTPYSFDVSVWEFVWPMLKGAQLVISKPEGHKDPSYLTELIIETGITKLHFVPSMLGVMLEHGDLGRCESIKHVFCSGEALQINHVTQFNACLPKAGLHNLYGPTEAAIDVSYWDCSQAHGSSIPIGKPIQNIQLYILDDEANLLPQGACGELHIGGDGLARGYLNRPALTEERFITNPFYNESKLGSSARLYKTGDLVRYDSNGNIEYMGRLDHQVKIRGFRIELGEIEYQIAEHEQIDSAQVVAVTDKSGNQRLLAYAKTVVEGTSEVELIASLKQALGSELPEYMIPSRFILLSQWPQTANGKIDRKALPVSEDVDISGEYVAPTSELEIILVEIWSEILDIPITQISTNANFFELGGHSLLIMKLITNLNKLGYECQAQAIFKAINLQAMGRHLESSTKSQCEFIVPDYVIPKNVARITSDMLPLIELEQNKLDEIIEKVSGGIANVQDIYPLAPLQEGVLFIHTMNEQHDPYISTMAFELPNEKLVKKLCESLNFMIERHDVLRTAILWRGRQQALQLVQRHAQLPVIKLDLRGPDLKTAFENYVTQGPHGFDLETAPLIQLAITEADEQGHYFALLKFHHLITDHVSLDILMSELSASDTASLPKPLPYREFIARSIHQTANLNVAEFFTETLGDVDTPTLPFELAKVLGDGNDITQYSTELTESQSQQIRTLSKQHQCSPAVLFHLVWAKVLSTCCGRDDVVFGTVMSGRMNGMPGIERMMGMLINTLPLRLKLHDIKVSEAMSMVNNALQALLPYEQVSLAEAQSHSGIEGNTPLFSAILNYRHTAQDKADSTSEVEEGNATLLSTRERTNYPFELSVNDRGEGDSFTLDFQIDRSVAAEQIAAYVHTTLESVVSALLNDGSHTINTLQVLPKMELEQQLEQYQAVEATYPKAACIHEVFEQRVIETPDAIALVCEEQRLSYREVNASANQLAHYLREAYQVGANTLVGLCLGRSVDMLVGTLAILKAGGAYVPLDSNYPQSRLAYMLEDTEVTVVLTEQRLAEVLAFSKVPLVCVDSLDMELKEHSCENLPRAMGQTSESLAYVIYTSGSTGKPKGVMTPHRAVNRLVHTPNFMELDSNTVFLQCANIAFDAATLEIWGPLLNGGRCVLYPDDFITIERLNTVITEQNVTALWLTSGLFTEWSKGCQPNLGLKYVLAGGDVLNPQAVQTVQEALPRVQIINGYGPTENTTFTCCYPIPRGRDLSKGVPIGLGVQGDTVLILSAQGSLIPAGGIGELCVGGDGLALGYLNQPEMTDSRFIRNPYSDDLGCKGKVYKTGDLVRYGKDGLIEYVGRVDDQIKIRGFRVEPGEVQQQLEILDGVARSLVIVTSQEELGKKLIAYVELKESVDEKDEHTKALSLSSALSAKLPSYMVPVTFVFVCQWPLTVNGKVDKKALPIPSLNNVKNDYLAPNSEIECALVEIVARLVGLPFEKISMSDNFFDLGGHSLMLMRLLSEIKDKWHVQLNISEMFDCQYLSELAELLLLKTKLLEAFDTTDVEDSEEVIEI</sequence>
<dbReference type="EMBL" id="CP019628">
    <property type="protein sequence ID" value="AQQ01012.1"/>
    <property type="molecule type" value="Genomic_DNA"/>
</dbReference>
<dbReference type="CDD" id="cd12117">
    <property type="entry name" value="A_NRPS_Srf_like"/>
    <property type="match status" value="1"/>
</dbReference>
<dbReference type="FunFam" id="3.40.50.980:FF:000001">
    <property type="entry name" value="Non-ribosomal peptide synthetase"/>
    <property type="match status" value="3"/>
</dbReference>
<proteinExistence type="predicted"/>
<dbReference type="CDD" id="cd05930">
    <property type="entry name" value="A_NRPS"/>
    <property type="match status" value="2"/>
</dbReference>
<dbReference type="Pfam" id="PF00550">
    <property type="entry name" value="PP-binding"/>
    <property type="match status" value="3"/>
</dbReference>
<feature type="domain" description="Carrier" evidence="4">
    <location>
        <begin position="2157"/>
        <end position="2233"/>
    </location>
</feature>
<dbReference type="RefSeq" id="WP_077537671.1">
    <property type="nucleotide sequence ID" value="NZ_CP019628.1"/>
</dbReference>
<dbReference type="SUPFAM" id="SSF52777">
    <property type="entry name" value="CoA-dependent acyltransferases"/>
    <property type="match status" value="6"/>
</dbReference>
<dbReference type="PANTHER" id="PTHR45527">
    <property type="entry name" value="NONRIBOSOMAL PEPTIDE SYNTHETASE"/>
    <property type="match status" value="1"/>
</dbReference>
<dbReference type="Gene3D" id="1.10.10.1830">
    <property type="entry name" value="Non-ribosomal peptide synthase, adenylation domain"/>
    <property type="match status" value="1"/>
</dbReference>
<dbReference type="Pfam" id="PF00501">
    <property type="entry name" value="AMP-binding"/>
    <property type="match status" value="3"/>
</dbReference>
<dbReference type="Gene3D" id="3.30.559.10">
    <property type="entry name" value="Chloramphenicol acetyltransferase-like domain"/>
    <property type="match status" value="3"/>
</dbReference>
<keyword evidence="2" id="KW-0596">Phosphopantetheine</keyword>
<dbReference type="InterPro" id="IPR041464">
    <property type="entry name" value="TubC_N"/>
</dbReference>
<dbReference type="InterPro" id="IPR009081">
    <property type="entry name" value="PP-bd_ACP"/>
</dbReference>
<organism evidence="5 6">
    <name type="scientific">Pseudoalteromonas aliena</name>
    <dbReference type="NCBI Taxonomy" id="247523"/>
    <lineage>
        <taxon>Bacteria</taxon>
        <taxon>Pseudomonadati</taxon>
        <taxon>Pseudomonadota</taxon>
        <taxon>Gammaproteobacteria</taxon>
        <taxon>Alteromonadales</taxon>
        <taxon>Pseudoalteromonadaceae</taxon>
        <taxon>Pseudoalteromonas</taxon>
    </lineage>
</organism>
<dbReference type="PANTHER" id="PTHR45527:SF1">
    <property type="entry name" value="FATTY ACID SYNTHASE"/>
    <property type="match status" value="1"/>
</dbReference>
<gene>
    <name evidence="5" type="ORF">B0W48_15285</name>
</gene>
<dbReference type="InterPro" id="IPR020845">
    <property type="entry name" value="AMP-binding_CS"/>
</dbReference>
<dbReference type="CDD" id="cd19544">
    <property type="entry name" value="E-C_NRPS"/>
    <property type="match status" value="2"/>
</dbReference>
<dbReference type="InterPro" id="IPR025110">
    <property type="entry name" value="AMP-bd_C"/>
</dbReference>
<comment type="cofactor">
    <cofactor evidence="1">
        <name>pantetheine 4'-phosphate</name>
        <dbReference type="ChEBI" id="CHEBI:47942"/>
    </cofactor>
</comment>
<dbReference type="Pfam" id="PF13193">
    <property type="entry name" value="AMP-binding_C"/>
    <property type="match status" value="2"/>
</dbReference>
<dbReference type="Pfam" id="PF00668">
    <property type="entry name" value="Condensation"/>
    <property type="match status" value="3"/>
</dbReference>
<protein>
    <recommendedName>
        <fullName evidence="4">Carrier domain-containing protein</fullName>
    </recommendedName>
</protein>
<dbReference type="KEGG" id="paln:B0W48_15285"/>
<dbReference type="PROSITE" id="PS50075">
    <property type="entry name" value="CARRIER"/>
    <property type="match status" value="3"/>
</dbReference>
<feature type="domain" description="Carrier" evidence="4">
    <location>
        <begin position="1061"/>
        <end position="1137"/>
    </location>
</feature>
<dbReference type="GO" id="GO:0005737">
    <property type="term" value="C:cytoplasm"/>
    <property type="evidence" value="ECO:0007669"/>
    <property type="project" value="TreeGrafter"/>
</dbReference>
<dbReference type="FunFam" id="3.40.50.980:FF:000002">
    <property type="entry name" value="Enterobactin synthetase component F"/>
    <property type="match status" value="1"/>
</dbReference>
<dbReference type="GO" id="GO:0031177">
    <property type="term" value="F:phosphopantetheine binding"/>
    <property type="evidence" value="ECO:0007669"/>
    <property type="project" value="TreeGrafter"/>
</dbReference>
<dbReference type="InterPro" id="IPR006162">
    <property type="entry name" value="Ppantetheine_attach_site"/>
</dbReference>
<dbReference type="FunFam" id="3.40.50.12780:FF:000012">
    <property type="entry name" value="Non-ribosomal peptide synthetase"/>
    <property type="match status" value="1"/>
</dbReference>
<dbReference type="GO" id="GO:0044550">
    <property type="term" value="P:secondary metabolite biosynthetic process"/>
    <property type="evidence" value="ECO:0007669"/>
    <property type="project" value="TreeGrafter"/>
</dbReference>
<dbReference type="GO" id="GO:0043041">
    <property type="term" value="P:amino acid activation for nonribosomal peptide biosynthetic process"/>
    <property type="evidence" value="ECO:0007669"/>
    <property type="project" value="TreeGrafter"/>
</dbReference>
<dbReference type="FunFam" id="3.30.300.30:FF:000015">
    <property type="entry name" value="Nonribosomal peptide synthase SidD"/>
    <property type="match status" value="3"/>
</dbReference>
<dbReference type="InterPro" id="IPR000873">
    <property type="entry name" value="AMP-dep_synth/lig_dom"/>
</dbReference>
<evidence type="ECO:0000313" key="5">
    <source>
        <dbReference type="EMBL" id="AQQ01012.1"/>
    </source>
</evidence>
<dbReference type="Pfam" id="PF18563">
    <property type="entry name" value="TubC_N"/>
    <property type="match status" value="1"/>
</dbReference>
<feature type="domain" description="Carrier" evidence="4">
    <location>
        <begin position="3249"/>
        <end position="3326"/>
    </location>
</feature>
<dbReference type="Gene3D" id="3.40.50.980">
    <property type="match status" value="6"/>
</dbReference>
<dbReference type="Gene3D" id="3.30.559.30">
    <property type="entry name" value="Nonribosomal peptide synthetase, condensation domain"/>
    <property type="match status" value="3"/>
</dbReference>
<dbReference type="InterPro" id="IPR023213">
    <property type="entry name" value="CAT-like_dom_sf"/>
</dbReference>
<dbReference type="InterPro" id="IPR045851">
    <property type="entry name" value="AMP-bd_C_sf"/>
</dbReference>
<evidence type="ECO:0000313" key="6">
    <source>
        <dbReference type="Proteomes" id="UP000188243"/>
    </source>
</evidence>
<dbReference type="FunFam" id="2.30.38.10:FF:000001">
    <property type="entry name" value="Non-ribosomal peptide synthetase PvdI"/>
    <property type="match status" value="1"/>
</dbReference>
<dbReference type="NCBIfam" id="TIGR01733">
    <property type="entry name" value="AA-adenyl-dom"/>
    <property type="match status" value="3"/>
</dbReference>
<dbReference type="PROSITE" id="PS00012">
    <property type="entry name" value="PHOSPHOPANTETHEINE"/>
    <property type="match status" value="3"/>
</dbReference>
<accession>A0A1Q2H0X2</accession>
<dbReference type="Gene3D" id="2.30.38.10">
    <property type="entry name" value="Luciferase, Domain 3"/>
    <property type="match status" value="3"/>
</dbReference>
<dbReference type="PROSITE" id="PS00455">
    <property type="entry name" value="AMP_BINDING"/>
    <property type="match status" value="3"/>
</dbReference>
<dbReference type="InterPro" id="IPR036736">
    <property type="entry name" value="ACP-like_sf"/>
</dbReference>
<dbReference type="SUPFAM" id="SSF56801">
    <property type="entry name" value="Acetyl-CoA synthetase-like"/>
    <property type="match status" value="3"/>
</dbReference>
<dbReference type="InterPro" id="IPR044894">
    <property type="entry name" value="TubC_N_sf"/>
</dbReference>
<evidence type="ECO:0000256" key="3">
    <source>
        <dbReference type="ARBA" id="ARBA00022553"/>
    </source>
</evidence>
<evidence type="ECO:0000256" key="1">
    <source>
        <dbReference type="ARBA" id="ARBA00001957"/>
    </source>
</evidence>
<dbReference type="STRING" id="247523.B0W48_15285"/>
<dbReference type="InterPro" id="IPR010071">
    <property type="entry name" value="AA_adenyl_dom"/>
</dbReference>
<evidence type="ECO:0000256" key="2">
    <source>
        <dbReference type="ARBA" id="ARBA00022450"/>
    </source>
</evidence>
<name>A0A1Q2H0X2_9GAMM</name>
<dbReference type="GO" id="GO:0003824">
    <property type="term" value="F:catalytic activity"/>
    <property type="evidence" value="ECO:0007669"/>
    <property type="project" value="InterPro"/>
</dbReference>
<reference evidence="5 6" key="1">
    <citation type="submission" date="2017-02" db="EMBL/GenBank/DDBJ databases">
        <title>Complete genome sequence of the cold-active Pseudoalteromonas aliena strain EH1 isolated from Arctic seawater.</title>
        <authorList>
            <person name="Kim E."/>
            <person name="Heo E."/>
            <person name="Kim H."/>
            <person name="Kim D."/>
        </authorList>
    </citation>
    <scope>NUCLEOTIDE SEQUENCE [LARGE SCALE GENOMIC DNA]</scope>
    <source>
        <strain evidence="5 6">EH1</strain>
    </source>
</reference>